<protein>
    <recommendedName>
        <fullName evidence="7">SMP-LTD domain-containing protein</fullName>
    </recommendedName>
</protein>
<keyword evidence="6" id="KW-1133">Transmembrane helix</keyword>
<feature type="domain" description="SMP-LTD" evidence="7">
    <location>
        <begin position="167"/>
        <end position="363"/>
    </location>
</feature>
<dbReference type="PANTHER" id="PTHR10774">
    <property type="entry name" value="EXTENDED SYNAPTOTAGMIN-RELATED"/>
    <property type="match status" value="1"/>
</dbReference>
<keyword evidence="5 6" id="KW-0472">Membrane</keyword>
<evidence type="ECO:0000256" key="5">
    <source>
        <dbReference type="ARBA" id="ARBA00023136"/>
    </source>
</evidence>
<evidence type="ECO:0000313" key="8">
    <source>
        <dbReference type="EMBL" id="KAL1511441.1"/>
    </source>
</evidence>
<evidence type="ECO:0000256" key="2">
    <source>
        <dbReference type="ARBA" id="ARBA00022448"/>
    </source>
</evidence>
<feature type="transmembrane region" description="Helical" evidence="6">
    <location>
        <begin position="101"/>
        <end position="121"/>
    </location>
</feature>
<keyword evidence="2" id="KW-0813">Transport</keyword>
<evidence type="ECO:0000256" key="3">
    <source>
        <dbReference type="ARBA" id="ARBA00023055"/>
    </source>
</evidence>
<dbReference type="EMBL" id="JBGBPQ010000014">
    <property type="protein sequence ID" value="KAL1511441.1"/>
    <property type="molecule type" value="Genomic_DNA"/>
</dbReference>
<keyword evidence="3" id="KW-0445">Lipid transport</keyword>
<organism evidence="8 9">
    <name type="scientific">Prymnesium parvum</name>
    <name type="common">Toxic golden alga</name>
    <dbReference type="NCBI Taxonomy" id="97485"/>
    <lineage>
        <taxon>Eukaryota</taxon>
        <taxon>Haptista</taxon>
        <taxon>Haptophyta</taxon>
        <taxon>Prymnesiophyceae</taxon>
        <taxon>Prymnesiales</taxon>
        <taxon>Prymnesiaceae</taxon>
        <taxon>Prymnesium</taxon>
    </lineage>
</organism>
<dbReference type="GO" id="GO:0006869">
    <property type="term" value="P:lipid transport"/>
    <property type="evidence" value="ECO:0007669"/>
    <property type="project" value="UniProtKB-KW"/>
</dbReference>
<dbReference type="Proteomes" id="UP001515480">
    <property type="component" value="Unassembled WGS sequence"/>
</dbReference>
<dbReference type="GO" id="GO:0008289">
    <property type="term" value="F:lipid binding"/>
    <property type="evidence" value="ECO:0007669"/>
    <property type="project" value="UniProtKB-KW"/>
</dbReference>
<dbReference type="PANTHER" id="PTHR10774:SF190">
    <property type="entry name" value="C2 CALCIUM_LIPID-BINDING ENDONUCLEASE_EXONUCLEASE_PHOSPHATASE-RELATED"/>
    <property type="match status" value="1"/>
</dbReference>
<dbReference type="GO" id="GO:0016020">
    <property type="term" value="C:membrane"/>
    <property type="evidence" value="ECO:0007669"/>
    <property type="project" value="UniProtKB-SubCell"/>
</dbReference>
<proteinExistence type="predicted"/>
<dbReference type="GO" id="GO:0005783">
    <property type="term" value="C:endoplasmic reticulum"/>
    <property type="evidence" value="ECO:0007669"/>
    <property type="project" value="TreeGrafter"/>
</dbReference>
<comment type="caution">
    <text evidence="8">The sequence shown here is derived from an EMBL/GenBank/DDBJ whole genome shotgun (WGS) entry which is preliminary data.</text>
</comment>
<comment type="subcellular location">
    <subcellularLocation>
        <location evidence="1">Membrane</location>
    </subcellularLocation>
</comment>
<keyword evidence="9" id="KW-1185">Reference proteome</keyword>
<keyword evidence="6" id="KW-0812">Transmembrane</keyword>
<dbReference type="CDD" id="cd21669">
    <property type="entry name" value="SMP_SF"/>
    <property type="match status" value="1"/>
</dbReference>
<evidence type="ECO:0000259" key="7">
    <source>
        <dbReference type="PROSITE" id="PS51847"/>
    </source>
</evidence>
<accession>A0AB34J2P1</accession>
<reference evidence="8 9" key="1">
    <citation type="journal article" date="2024" name="Science">
        <title>Giant polyketide synthase enzymes in the biosynthesis of giant marine polyether toxins.</title>
        <authorList>
            <person name="Fallon T.R."/>
            <person name="Shende V.V."/>
            <person name="Wierzbicki I.H."/>
            <person name="Pendleton A.L."/>
            <person name="Watervoot N.F."/>
            <person name="Auber R.P."/>
            <person name="Gonzalez D.J."/>
            <person name="Wisecaver J.H."/>
            <person name="Moore B.S."/>
        </authorList>
    </citation>
    <scope>NUCLEOTIDE SEQUENCE [LARGE SCALE GENOMIC DNA]</scope>
    <source>
        <strain evidence="8 9">12B1</strain>
    </source>
</reference>
<keyword evidence="4" id="KW-0446">Lipid-binding</keyword>
<evidence type="ECO:0000256" key="1">
    <source>
        <dbReference type="ARBA" id="ARBA00004370"/>
    </source>
</evidence>
<sequence length="726" mass="78057">MRTPFPRGSFASLPHLRPAWRVPPPACSIAAPAAAAAPPALQHLTTVATASVRHGGAPFWQLVVAFVCGGVFVSTAFMLASSVYSLGYKNVKRIRSTFSMVVRRTWTITISMLGAATMALFRRSIPGAPCVAEECEDEEGRWAEAIAILRKGFSDARRTASQGVEAIKLELDLYSAQVGVPGLTTLQYIVDKLTPFRLEAVLQDALNQSLSEMQLGSRKMVLRRFCIGGVPPQLLGARAYELERDALAFDFDVSWESAMLVNIDAVPFSQSSVANIGVVPVSVRNVVFKGPVRVVVTHLMPDAPGYGALLVSLPSPPEIGLDVRIAGGEVTRVPWFRDELERALQRAIADEMSWPRRLVIPADKEGFIGVPVLPPRVLDDLMVDDPLLRAERALVSNPRCTGIQDDRIAGTPQPPELSINMGTIPAPEVVMEQLQSVTRSLDFEQLQSLAGEFSAFGNGAWGNFTNLLLQGEIGNLDIAEIVNLTAVDFADLVDFAELGAKLQAGRLRFERDFSEEEATGGWWRGVLGLFGGGNRTREASGAEEGAAANASGPGVFGWLVGVAQDVVRRGNATQAEASAAPANATSTNSTPWYAAFLSRDNGKQTEANTSRPWWAVFRGEEEGKAKLDDESAPEEQNATLAEIEGAGESISTAEEDAAARKEIVADVETEAEHTLPPAHADVPVSEDHVDLNDVQAFIHSSPEDASDVNRSISATINRTTARTEAA</sequence>
<dbReference type="InterPro" id="IPR045050">
    <property type="entry name" value="Synaptotagmin_plant"/>
</dbReference>
<evidence type="ECO:0000256" key="4">
    <source>
        <dbReference type="ARBA" id="ARBA00023121"/>
    </source>
</evidence>
<name>A0AB34J2P1_PRYPA</name>
<dbReference type="InterPro" id="IPR031468">
    <property type="entry name" value="SMP_LBD"/>
</dbReference>
<feature type="transmembrane region" description="Helical" evidence="6">
    <location>
        <begin position="59"/>
        <end position="80"/>
    </location>
</feature>
<dbReference type="PROSITE" id="PS51847">
    <property type="entry name" value="SMP"/>
    <property type="match status" value="1"/>
</dbReference>
<evidence type="ECO:0000256" key="6">
    <source>
        <dbReference type="SAM" id="Phobius"/>
    </source>
</evidence>
<gene>
    <name evidence="8" type="ORF">AB1Y20_006240</name>
</gene>
<dbReference type="AlphaFoldDB" id="A0AB34J2P1"/>
<evidence type="ECO:0000313" key="9">
    <source>
        <dbReference type="Proteomes" id="UP001515480"/>
    </source>
</evidence>